<sequence>MFSRDLNVRLSVVYAEIWLDVQRIDLFEDIERTMSGVVDYSTGHIYSIAKDATILFTGGSFANHEAINSVFRSTCTARAAAIVKVGNINIGILNSAFKIRFA</sequence>
<name>A0A3P7NHZ0_CYLGO</name>
<evidence type="ECO:0000259" key="1">
    <source>
        <dbReference type="Pfam" id="PF01421"/>
    </source>
</evidence>
<keyword evidence="3" id="KW-1185">Reference proteome</keyword>
<dbReference type="GO" id="GO:0004222">
    <property type="term" value="F:metalloendopeptidase activity"/>
    <property type="evidence" value="ECO:0007669"/>
    <property type="project" value="InterPro"/>
</dbReference>
<evidence type="ECO:0000313" key="2">
    <source>
        <dbReference type="EMBL" id="VDN35188.1"/>
    </source>
</evidence>
<reference evidence="2 3" key="1">
    <citation type="submission" date="2018-11" db="EMBL/GenBank/DDBJ databases">
        <authorList>
            <consortium name="Pathogen Informatics"/>
        </authorList>
    </citation>
    <scope>NUCLEOTIDE SEQUENCE [LARGE SCALE GENOMIC DNA]</scope>
</reference>
<dbReference type="InterPro" id="IPR001590">
    <property type="entry name" value="Peptidase_M12B"/>
</dbReference>
<feature type="domain" description="Peptidase M12B" evidence="1">
    <location>
        <begin position="2"/>
        <end position="93"/>
    </location>
</feature>
<dbReference type="OrthoDB" id="5951731at2759"/>
<dbReference type="AlphaFoldDB" id="A0A3P7NHZ0"/>
<evidence type="ECO:0000313" key="3">
    <source>
        <dbReference type="Proteomes" id="UP000271889"/>
    </source>
</evidence>
<protein>
    <recommendedName>
        <fullName evidence="1">Peptidase M12B domain-containing protein</fullName>
    </recommendedName>
</protein>
<dbReference type="Pfam" id="PF01421">
    <property type="entry name" value="Reprolysin"/>
    <property type="match status" value="1"/>
</dbReference>
<dbReference type="InterPro" id="IPR024079">
    <property type="entry name" value="MetalloPept_cat_dom_sf"/>
</dbReference>
<accession>A0A3P7NHZ0</accession>
<gene>
    <name evidence="2" type="ORF">CGOC_LOCUS12860</name>
</gene>
<dbReference type="GO" id="GO:0006508">
    <property type="term" value="P:proteolysis"/>
    <property type="evidence" value="ECO:0007669"/>
    <property type="project" value="InterPro"/>
</dbReference>
<dbReference type="EMBL" id="UYRV01126283">
    <property type="protein sequence ID" value="VDN35188.1"/>
    <property type="molecule type" value="Genomic_DNA"/>
</dbReference>
<dbReference type="Gene3D" id="3.40.390.10">
    <property type="entry name" value="Collagenase (Catalytic Domain)"/>
    <property type="match status" value="1"/>
</dbReference>
<organism evidence="2 3">
    <name type="scientific">Cylicostephanus goldi</name>
    <name type="common">Nematode worm</name>
    <dbReference type="NCBI Taxonomy" id="71465"/>
    <lineage>
        <taxon>Eukaryota</taxon>
        <taxon>Metazoa</taxon>
        <taxon>Ecdysozoa</taxon>
        <taxon>Nematoda</taxon>
        <taxon>Chromadorea</taxon>
        <taxon>Rhabditida</taxon>
        <taxon>Rhabditina</taxon>
        <taxon>Rhabditomorpha</taxon>
        <taxon>Strongyloidea</taxon>
        <taxon>Strongylidae</taxon>
        <taxon>Cylicostephanus</taxon>
    </lineage>
</organism>
<dbReference type="SUPFAM" id="SSF55486">
    <property type="entry name" value="Metalloproteases ('zincins'), catalytic domain"/>
    <property type="match status" value="1"/>
</dbReference>
<proteinExistence type="predicted"/>
<dbReference type="Proteomes" id="UP000271889">
    <property type="component" value="Unassembled WGS sequence"/>
</dbReference>